<evidence type="ECO:0000313" key="2">
    <source>
        <dbReference type="WBParaSite" id="PS1159_v2.g22570.t2"/>
    </source>
</evidence>
<proteinExistence type="predicted"/>
<organism evidence="1 2">
    <name type="scientific">Panagrolaimus sp. PS1159</name>
    <dbReference type="NCBI Taxonomy" id="55785"/>
    <lineage>
        <taxon>Eukaryota</taxon>
        <taxon>Metazoa</taxon>
        <taxon>Ecdysozoa</taxon>
        <taxon>Nematoda</taxon>
        <taxon>Chromadorea</taxon>
        <taxon>Rhabditida</taxon>
        <taxon>Tylenchina</taxon>
        <taxon>Panagrolaimomorpha</taxon>
        <taxon>Panagrolaimoidea</taxon>
        <taxon>Panagrolaimidae</taxon>
        <taxon>Panagrolaimus</taxon>
    </lineage>
</organism>
<accession>A0AC35G1S4</accession>
<protein>
    <submittedName>
        <fullName evidence="2">WH2 domain-containing protein</fullName>
    </submittedName>
</protein>
<dbReference type="WBParaSite" id="PS1159_v2.g22570.t2">
    <property type="protein sequence ID" value="PS1159_v2.g22570.t2"/>
    <property type="gene ID" value="PS1159_v2.g22570"/>
</dbReference>
<sequence length="200" mass="21631">MPKKQQQSSSRDNTVPPVPLPPSTPPDQRMSSVASYATFIAENDKRKPLIGHTGLKAAANSLKNQKKVLNRMKESAAAAAAIPPIPPAPAAAAESETYRAPKKTHDIKLPIVESLPKYKSRRKSESYLDEEDLPSSSNLIKATSTSILAENISAPVVGKQQFRIPDDANVNEYVAAFGSRPKVVRTPEAGGKPKPTVFMY</sequence>
<dbReference type="Proteomes" id="UP000887580">
    <property type="component" value="Unplaced"/>
</dbReference>
<name>A0AC35G1S4_9BILA</name>
<reference evidence="2" key="1">
    <citation type="submission" date="2022-11" db="UniProtKB">
        <authorList>
            <consortium name="WormBaseParasite"/>
        </authorList>
    </citation>
    <scope>IDENTIFICATION</scope>
</reference>
<evidence type="ECO:0000313" key="1">
    <source>
        <dbReference type="Proteomes" id="UP000887580"/>
    </source>
</evidence>